<dbReference type="InterPro" id="IPR013320">
    <property type="entry name" value="ConA-like_dom_sf"/>
</dbReference>
<gene>
    <name evidence="2" type="ORF">CR165_06500</name>
</gene>
<dbReference type="SUPFAM" id="SSF49899">
    <property type="entry name" value="Concanavalin A-like lectins/glucanases"/>
    <property type="match status" value="1"/>
</dbReference>
<reference evidence="3" key="1">
    <citation type="submission" date="2017-10" db="EMBL/GenBank/DDBJ databases">
        <authorList>
            <person name="Toshchakov S.V."/>
            <person name="Goeva M.A."/>
        </authorList>
    </citation>
    <scope>NUCLEOTIDE SEQUENCE [LARGE SCALE GENOMIC DNA]</scope>
    <source>
        <strain evidence="3">JR1/69-1-13</strain>
    </source>
</reference>
<keyword evidence="3" id="KW-1185">Reference proteome</keyword>
<organism evidence="2 3">
    <name type="scientific">Teichococcus aestuarii</name>
    <dbReference type="NCBI Taxonomy" id="568898"/>
    <lineage>
        <taxon>Bacteria</taxon>
        <taxon>Pseudomonadati</taxon>
        <taxon>Pseudomonadota</taxon>
        <taxon>Alphaproteobacteria</taxon>
        <taxon>Acetobacterales</taxon>
        <taxon>Roseomonadaceae</taxon>
        <taxon>Roseomonas</taxon>
    </lineage>
</organism>
<evidence type="ECO:0000313" key="2">
    <source>
        <dbReference type="EMBL" id="PWC29588.1"/>
    </source>
</evidence>
<dbReference type="Gene3D" id="2.60.120.200">
    <property type="match status" value="1"/>
</dbReference>
<comment type="caution">
    <text evidence="2">The sequence shown here is derived from an EMBL/GenBank/DDBJ whole genome shotgun (WGS) entry which is preliminary data.</text>
</comment>
<dbReference type="OrthoDB" id="505641at2"/>
<dbReference type="Proteomes" id="UP000245048">
    <property type="component" value="Unassembled WGS sequence"/>
</dbReference>
<protein>
    <submittedName>
        <fullName evidence="2">N,N-dimethylformamidase</fullName>
    </submittedName>
</protein>
<accession>A0A2U1V6P2</accession>
<dbReference type="AlphaFoldDB" id="A0A2U1V6P2"/>
<dbReference type="InterPro" id="IPR046540">
    <property type="entry name" value="DMFA2_C"/>
</dbReference>
<evidence type="ECO:0000313" key="3">
    <source>
        <dbReference type="Proteomes" id="UP000245048"/>
    </source>
</evidence>
<feature type="domain" description="N,N-dimethylformamidase beta subunit-like C-terminal" evidence="1">
    <location>
        <begin position="293"/>
        <end position="726"/>
    </location>
</feature>
<evidence type="ECO:0000259" key="1">
    <source>
        <dbReference type="Pfam" id="PF20254"/>
    </source>
</evidence>
<name>A0A2U1V6P2_9PROT</name>
<dbReference type="Pfam" id="PF20254">
    <property type="entry name" value="DMFA2_C"/>
    <property type="match status" value="1"/>
</dbReference>
<proteinExistence type="predicted"/>
<sequence>MTDTTAVLGYAWPLVVSPGEEVAFHLSSATLEGAEATLLRVRCADPDPDGPGLRFHQPGTPLDGPVALRHQPLRPGSCALIPDAPALNRPGALSVAAFIHPTAPGTGPQTLLSRWRDDTAEGWRLALDAEARLEFTLGAQGRLWRVTAPRPVLEREWIFVGACYDPAQGRITVFQSSLDAQAGRDTGGMASAEAPREIAWPADTALVIAAHALEAGAAPRTAGHFDGKIDRPRLLSAARDEAALRALAESLTPSPAEPDLVGAWDFSREMSTDIIRDLSANRLDGRLRQMPMRAATGANWDGRTVQWTEAPELYGAIHFHSDDMHDAGWSPDLRLTIPEDWRSGFYALRLRARQGGEDPVESFVAFFVRAPLGRPRAKLAFVASTATFLAYANSALRLDQVHAEAMLEGLIALSRDDVYLQEHRELGLSTYDTHSDGSGWCYSTAKRPILNMRPRGATFNYGNDTHILDWLEQIGQDYDIVTDDDIHRHGAQTLAPYRCVITGSHPEYFSRSMIEAFDAYQRGGGRHIYLGGNGFYWRIGWHPTEPHAMEIRRGMIGLRTWEGEPGENALSFTGEPSGLWRASGRPPQRLVGVGFDAQVFTRSYPYEWREPARDPRIAWAVEGIDLDAPLGDFGLRGGGAAGLEVDRVEPTLGSPPHLLWLATADRLDYGGVPTLEELRTLHRGTMGDQNAQVRADIAFFPTARGGAVFSTGSIAWACALSHNGYENSVSRLTGNVLRRFLDPAPFEGFDL</sequence>
<dbReference type="EMBL" id="PDOA01000003">
    <property type="protein sequence ID" value="PWC29588.1"/>
    <property type="molecule type" value="Genomic_DNA"/>
</dbReference>
<dbReference type="RefSeq" id="WP_109516159.1">
    <property type="nucleotide sequence ID" value="NZ_PDOA01000003.1"/>
</dbReference>